<dbReference type="Pfam" id="PF03594">
    <property type="entry name" value="BenE"/>
    <property type="match status" value="1"/>
</dbReference>
<feature type="transmembrane region" description="Helical" evidence="1">
    <location>
        <begin position="45"/>
        <end position="67"/>
    </location>
</feature>
<feature type="transmembrane region" description="Helical" evidence="1">
    <location>
        <begin position="295"/>
        <end position="315"/>
    </location>
</feature>
<dbReference type="Proteomes" id="UP000294721">
    <property type="component" value="Unassembled WGS sequence"/>
</dbReference>
<dbReference type="NCBIfam" id="TIGR00843">
    <property type="entry name" value="benE"/>
    <property type="match status" value="1"/>
</dbReference>
<reference evidence="2 4" key="1">
    <citation type="submission" date="2019-03" db="EMBL/GenBank/DDBJ databases">
        <title>Genomic Encyclopedia of Type Strains, Phase IV (KMG-IV): sequencing the most valuable type-strain genomes for metagenomic binning, comparative biology and taxonomic classification.</title>
        <authorList>
            <person name="Goeker M."/>
        </authorList>
    </citation>
    <scope>NUCLEOTIDE SEQUENCE [LARGE SCALE GENOMIC DNA]</scope>
    <source>
        <strain evidence="2 4">DSM 17474</strain>
    </source>
</reference>
<protein>
    <submittedName>
        <fullName evidence="2">Benzoate membrane transport protein</fullName>
    </submittedName>
    <submittedName>
        <fullName evidence="3">Benzoate/H(+) symporter BenE family transporter</fullName>
    </submittedName>
</protein>
<accession>A0AAE9KGP5</accession>
<keyword evidence="1" id="KW-1133">Transmembrane helix</keyword>
<dbReference type="PANTHER" id="PTHR30199">
    <property type="entry name" value="MFS FAMILY TRANSPORTER, PREDICTED SUBSTRATE BENZOATE"/>
    <property type="match status" value="1"/>
</dbReference>
<dbReference type="EMBL" id="CP091507">
    <property type="protein sequence ID" value="UOO79411.1"/>
    <property type="molecule type" value="Genomic_DNA"/>
</dbReference>
<feature type="transmembrane region" description="Helical" evidence="1">
    <location>
        <begin position="122"/>
        <end position="140"/>
    </location>
</feature>
<dbReference type="GO" id="GO:0005886">
    <property type="term" value="C:plasma membrane"/>
    <property type="evidence" value="ECO:0007669"/>
    <property type="project" value="TreeGrafter"/>
</dbReference>
<evidence type="ECO:0000313" key="5">
    <source>
        <dbReference type="Proteomes" id="UP000829756"/>
    </source>
</evidence>
<sequence>MKFNISAASFSPAHFAAAVAALLVSYGSSAVIIFQAAQAFGATDAQITSWFTIIGLVCGVLTLGLSVRYKAPVMMAWCTPGAALMAGMSGISLNEAVAGFIFAGGLMLLVSAAGWFDRLVRLIPASLAAAMLAGILINFGSRVFTAMQGQTVLVLLMLSTYLLSKIRMPRYSILLMLLVGFGYAAAAGLLDWSRLQWNAPYLEWVSPVFHIGPIISVGVPLFIASLATQNVPGMAIMRSYGYHTPAKPLINSSAAATVVFAPFGAFMVNLAAISAAICMGSDVDKDPQRRYLANVWLGLLYLLLGAAGGMVVALFAALPAELLAALAGIAIFGTLQANLLGAWQDEPTREASLVTLLASASGMTLFGIGSAFWGLLMGVAVYHLNRKTARK</sequence>
<feature type="transmembrane region" description="Helical" evidence="1">
    <location>
        <begin position="210"/>
        <end position="228"/>
    </location>
</feature>
<dbReference type="GO" id="GO:0042925">
    <property type="term" value="F:benzoate transmembrane transporter activity"/>
    <property type="evidence" value="ECO:0007669"/>
    <property type="project" value="InterPro"/>
</dbReference>
<dbReference type="RefSeq" id="WP_132954758.1">
    <property type="nucleotide sequence ID" value="NZ_CALJUB010000078.1"/>
</dbReference>
<dbReference type="Proteomes" id="UP000829756">
    <property type="component" value="Chromosome"/>
</dbReference>
<gene>
    <name evidence="2" type="ORF">EV680_1394</name>
    <name evidence="3" type="ORF">LVJ78_12170</name>
</gene>
<feature type="transmembrane region" description="Helical" evidence="1">
    <location>
        <begin position="146"/>
        <end position="164"/>
    </location>
</feature>
<keyword evidence="1" id="KW-0472">Membrane</keyword>
<evidence type="ECO:0000313" key="2">
    <source>
        <dbReference type="EMBL" id="TCO99879.1"/>
    </source>
</evidence>
<feature type="transmembrane region" description="Helical" evidence="1">
    <location>
        <begin position="171"/>
        <end position="190"/>
    </location>
</feature>
<organism evidence="3 5">
    <name type="scientific">Uruburuella suis</name>
    <dbReference type="NCBI Taxonomy" id="252130"/>
    <lineage>
        <taxon>Bacteria</taxon>
        <taxon>Pseudomonadati</taxon>
        <taxon>Pseudomonadota</taxon>
        <taxon>Betaproteobacteria</taxon>
        <taxon>Neisseriales</taxon>
        <taxon>Neisseriaceae</taxon>
        <taxon>Uruburuella</taxon>
    </lineage>
</organism>
<keyword evidence="4" id="KW-1185">Reference proteome</keyword>
<dbReference type="KEGG" id="usu:LVJ78_12170"/>
<feature type="transmembrane region" description="Helical" evidence="1">
    <location>
        <begin position="363"/>
        <end position="384"/>
    </location>
</feature>
<dbReference type="InterPro" id="IPR004711">
    <property type="entry name" value="Benzoate_Transporter"/>
</dbReference>
<feature type="transmembrane region" description="Helical" evidence="1">
    <location>
        <begin position="322"/>
        <end position="343"/>
    </location>
</feature>
<evidence type="ECO:0000313" key="3">
    <source>
        <dbReference type="EMBL" id="UOO79411.1"/>
    </source>
</evidence>
<feature type="transmembrane region" description="Helical" evidence="1">
    <location>
        <begin position="249"/>
        <end position="275"/>
    </location>
</feature>
<dbReference type="AlphaFoldDB" id="A0AAE9KGP5"/>
<reference evidence="3" key="2">
    <citation type="submission" date="2021-12" db="EMBL/GenBank/DDBJ databases">
        <authorList>
            <person name="Veyrier F.J."/>
        </authorList>
    </citation>
    <scope>NUCLEOTIDE SEQUENCE</scope>
    <source>
        <strain evidence="3">1258/02</strain>
    </source>
</reference>
<evidence type="ECO:0000313" key="4">
    <source>
        <dbReference type="Proteomes" id="UP000294721"/>
    </source>
</evidence>
<reference evidence="3" key="3">
    <citation type="journal article" date="2022" name="Res Sq">
        <title>Evolution of multicellular longitudinally dividing oral cavity symbionts (Neisseriaceae).</title>
        <authorList>
            <person name="Nyongesa S."/>
            <person name="Weber P."/>
            <person name="Bernet E."/>
            <person name="Pullido F."/>
            <person name="Nieckarz M."/>
            <person name="Delaby M."/>
            <person name="Nieves C."/>
            <person name="Viehboeck T."/>
            <person name="Krause N."/>
            <person name="Rivera-Millot A."/>
            <person name="Nakamura A."/>
            <person name="Vischer N."/>
            <person name="VanNieuwenhze M."/>
            <person name="Brun Y."/>
            <person name="Cava F."/>
            <person name="Bulgheresi S."/>
            <person name="Veyrier F."/>
        </authorList>
    </citation>
    <scope>NUCLEOTIDE SEQUENCE</scope>
    <source>
        <strain evidence="3">1258/02</strain>
    </source>
</reference>
<keyword evidence="1" id="KW-0812">Transmembrane</keyword>
<name>A0AAE9KGP5_9NEIS</name>
<dbReference type="EMBL" id="SLXE01000039">
    <property type="protein sequence ID" value="TCO99879.1"/>
    <property type="molecule type" value="Genomic_DNA"/>
</dbReference>
<evidence type="ECO:0000256" key="1">
    <source>
        <dbReference type="SAM" id="Phobius"/>
    </source>
</evidence>
<dbReference type="PANTHER" id="PTHR30199:SF0">
    <property type="entry name" value="INNER MEMBRANE PROTEIN YDCO"/>
    <property type="match status" value="1"/>
</dbReference>
<proteinExistence type="predicted"/>